<dbReference type="AlphaFoldDB" id="A0AAP0X2K2"/>
<evidence type="ECO:0000313" key="4">
    <source>
        <dbReference type="EMBL" id="KAK9283000.1"/>
    </source>
</evidence>
<feature type="domain" description="Putative plant transposon protein" evidence="3">
    <location>
        <begin position="146"/>
        <end position="326"/>
    </location>
</feature>
<gene>
    <name evidence="4" type="ORF">L1049_011227</name>
</gene>
<dbReference type="EMBL" id="JBBPBK010000006">
    <property type="protein sequence ID" value="KAK9283000.1"/>
    <property type="molecule type" value="Genomic_DNA"/>
</dbReference>
<keyword evidence="5" id="KW-1185">Reference proteome</keyword>
<name>A0AAP0X2K2_LIQFO</name>
<evidence type="ECO:0000259" key="3">
    <source>
        <dbReference type="Pfam" id="PF20167"/>
    </source>
</evidence>
<proteinExistence type="predicted"/>
<organism evidence="4 5">
    <name type="scientific">Liquidambar formosana</name>
    <name type="common">Formosan gum</name>
    <dbReference type="NCBI Taxonomy" id="63359"/>
    <lineage>
        <taxon>Eukaryota</taxon>
        <taxon>Viridiplantae</taxon>
        <taxon>Streptophyta</taxon>
        <taxon>Embryophyta</taxon>
        <taxon>Tracheophyta</taxon>
        <taxon>Spermatophyta</taxon>
        <taxon>Magnoliopsida</taxon>
        <taxon>eudicotyledons</taxon>
        <taxon>Gunneridae</taxon>
        <taxon>Pentapetalae</taxon>
        <taxon>Saxifragales</taxon>
        <taxon>Altingiaceae</taxon>
        <taxon>Liquidambar</taxon>
    </lineage>
</organism>
<reference evidence="4 5" key="1">
    <citation type="journal article" date="2024" name="Plant J.">
        <title>Genome sequences and population genomics reveal climatic adaptation and genomic divergence between two closely related sweetgum species.</title>
        <authorList>
            <person name="Xu W.Q."/>
            <person name="Ren C.Q."/>
            <person name="Zhang X.Y."/>
            <person name="Comes H.P."/>
            <person name="Liu X.H."/>
            <person name="Li Y.G."/>
            <person name="Kettle C.J."/>
            <person name="Jalonen R."/>
            <person name="Gaisberger H."/>
            <person name="Ma Y.Z."/>
            <person name="Qiu Y.X."/>
        </authorList>
    </citation>
    <scope>NUCLEOTIDE SEQUENCE [LARGE SCALE GENOMIC DNA]</scope>
    <source>
        <strain evidence="4">Hangzhou</strain>
    </source>
</reference>
<evidence type="ECO:0000256" key="2">
    <source>
        <dbReference type="SAM" id="SignalP"/>
    </source>
</evidence>
<comment type="caution">
    <text evidence="4">The sequence shown here is derived from an EMBL/GenBank/DDBJ whole genome shotgun (WGS) entry which is preliminary data.</text>
</comment>
<keyword evidence="2" id="KW-0732">Signal</keyword>
<evidence type="ECO:0000313" key="5">
    <source>
        <dbReference type="Proteomes" id="UP001415857"/>
    </source>
</evidence>
<feature type="region of interest" description="Disordered" evidence="1">
    <location>
        <begin position="32"/>
        <end position="52"/>
    </location>
</feature>
<protein>
    <recommendedName>
        <fullName evidence="3">Putative plant transposon protein domain-containing protein</fullName>
    </recommendedName>
</protein>
<dbReference type="Pfam" id="PF20167">
    <property type="entry name" value="Transposase_32"/>
    <property type="match status" value="1"/>
</dbReference>
<accession>A0AAP0X2K2</accession>
<evidence type="ECO:0000256" key="1">
    <source>
        <dbReference type="SAM" id="MobiDB-lite"/>
    </source>
</evidence>
<dbReference type="InterPro" id="IPR046796">
    <property type="entry name" value="Transposase_32_dom"/>
</dbReference>
<feature type="signal peptide" evidence="2">
    <location>
        <begin position="1"/>
        <end position="18"/>
    </location>
</feature>
<dbReference type="Proteomes" id="UP001415857">
    <property type="component" value="Unassembled WGS sequence"/>
</dbReference>
<feature type="chain" id="PRO_5042914216" description="Putative plant transposon protein domain-containing protein" evidence="2">
    <location>
        <begin position="19"/>
        <end position="385"/>
    </location>
</feature>
<sequence>MLLELGFVLAVLMAGGVGRGRRRAKGIVIADSAGSGRGRGRGQIPASDKGKGKAVAVRPNEEELEPSFADGDVFVDEPDYGAPPPVGPGTDVLADMVMDTSVVESWWRSTDHKQSYLSLYSKQPVLGERVVNLDGIGNGFINMIFQRRHWRPILNLRGRVYFRLVQLFYANMFHQNTDTWVLQSRVLGVDVTFSAQSVATFLGLRRVPAPDLLNDKVTQTPAISLIYNTLCGHAVEVHGALQASLMTENYQVLHKVVCNTIFLTTHQSDVTVERARFLYALGTGSTVDLPSLIVKLVFQATTVTNVSIGLPFGLLISNFLLSKGVPIDIQSRAPQVNPSPLPPDPSARILGLLTEILDRLGWIEDVLVTRGGPLPPLPPRGGGSS</sequence>